<evidence type="ECO:0000313" key="3">
    <source>
        <dbReference type="Proteomes" id="UP000316476"/>
    </source>
</evidence>
<feature type="compositionally biased region" description="Basic and acidic residues" evidence="1">
    <location>
        <begin position="8"/>
        <end position="22"/>
    </location>
</feature>
<feature type="region of interest" description="Disordered" evidence="1">
    <location>
        <begin position="1"/>
        <end position="22"/>
    </location>
</feature>
<organism evidence="2 3">
    <name type="scientific">Crateriforma conspicua</name>
    <dbReference type="NCBI Taxonomy" id="2527996"/>
    <lineage>
        <taxon>Bacteria</taxon>
        <taxon>Pseudomonadati</taxon>
        <taxon>Planctomycetota</taxon>
        <taxon>Planctomycetia</taxon>
        <taxon>Planctomycetales</taxon>
        <taxon>Planctomycetaceae</taxon>
        <taxon>Crateriforma</taxon>
    </lineage>
</organism>
<reference evidence="2 3" key="1">
    <citation type="submission" date="2019-02" db="EMBL/GenBank/DDBJ databases">
        <title>Deep-cultivation of Planctomycetes and their phenomic and genomic characterization uncovers novel biology.</title>
        <authorList>
            <person name="Wiegand S."/>
            <person name="Jogler M."/>
            <person name="Boedeker C."/>
            <person name="Pinto D."/>
            <person name="Vollmers J."/>
            <person name="Rivas-Marin E."/>
            <person name="Kohn T."/>
            <person name="Peeters S.H."/>
            <person name="Heuer A."/>
            <person name="Rast P."/>
            <person name="Oberbeckmann S."/>
            <person name="Bunk B."/>
            <person name="Jeske O."/>
            <person name="Meyerdierks A."/>
            <person name="Storesund J.E."/>
            <person name="Kallscheuer N."/>
            <person name="Luecker S."/>
            <person name="Lage O.M."/>
            <person name="Pohl T."/>
            <person name="Merkel B.J."/>
            <person name="Hornburger P."/>
            <person name="Mueller R.-W."/>
            <person name="Bruemmer F."/>
            <person name="Labrenz M."/>
            <person name="Spormann A.M."/>
            <person name="Op Den Camp H."/>
            <person name="Overmann J."/>
            <person name="Amann R."/>
            <person name="Jetten M.S.M."/>
            <person name="Mascher T."/>
            <person name="Medema M.H."/>
            <person name="Devos D.P."/>
            <person name="Kaster A.-K."/>
            <person name="Ovreas L."/>
            <person name="Rohde M."/>
            <person name="Galperin M.Y."/>
            <person name="Jogler C."/>
        </authorList>
    </citation>
    <scope>NUCLEOTIDE SEQUENCE [LARGE SCALE GENOMIC DNA]</scope>
    <source>
        <strain evidence="2 3">V7</strain>
    </source>
</reference>
<accession>A0A5C6FS48</accession>
<evidence type="ECO:0000256" key="1">
    <source>
        <dbReference type="SAM" id="MobiDB-lite"/>
    </source>
</evidence>
<sequence>MPKVGRIARRESLQRRGGPRDPRARAIHCVQRSIPTQVSLRGVLFTAAAFVHQVHWRSTRQYPAGCWGGGCCPGKPGSDMNRGSATYWLLIIKNATAVSSIDAGVVTSRPT</sequence>
<dbReference type="Proteomes" id="UP000316476">
    <property type="component" value="Unassembled WGS sequence"/>
</dbReference>
<dbReference type="AlphaFoldDB" id="A0A5C6FS48"/>
<evidence type="ECO:0000313" key="2">
    <source>
        <dbReference type="EMBL" id="TWU63333.1"/>
    </source>
</evidence>
<protein>
    <submittedName>
        <fullName evidence="2">Uncharacterized protein</fullName>
    </submittedName>
</protein>
<comment type="caution">
    <text evidence="2">The sequence shown here is derived from an EMBL/GenBank/DDBJ whole genome shotgun (WGS) entry which is preliminary data.</text>
</comment>
<dbReference type="EMBL" id="SJPZ01000002">
    <property type="protein sequence ID" value="TWU63333.1"/>
    <property type="molecule type" value="Genomic_DNA"/>
</dbReference>
<proteinExistence type="predicted"/>
<gene>
    <name evidence="2" type="ORF">V7x_50730</name>
</gene>
<name>A0A5C6FS48_9PLAN</name>